<gene>
    <name evidence="1" type="ORF">HSR121_2797</name>
</gene>
<accession>A0A897N358</accession>
<evidence type="ECO:0008006" key="3">
    <source>
        <dbReference type="Google" id="ProtNLM"/>
    </source>
</evidence>
<reference evidence="1" key="1">
    <citation type="submission" date="2020-11" db="EMBL/GenBank/DDBJ databases">
        <title>Carbohydrate-dependent, anaerobic sulfur respiration: A novel catabolism in halophilic archaea.</title>
        <authorList>
            <person name="Sorokin D.Y."/>
            <person name="Messina E."/>
            <person name="Smedile F."/>
            <person name="La Cono V."/>
            <person name="Hallsworth J.E."/>
            <person name="Yakimov M.M."/>
        </authorList>
    </citation>
    <scope>NUCLEOTIDE SEQUENCE</scope>
    <source>
        <strain evidence="1">HSR12-1</strain>
    </source>
</reference>
<evidence type="ECO:0000313" key="2">
    <source>
        <dbReference type="Proteomes" id="UP000663525"/>
    </source>
</evidence>
<evidence type="ECO:0000313" key="1">
    <source>
        <dbReference type="EMBL" id="QSG07117.1"/>
    </source>
</evidence>
<dbReference type="AlphaFoldDB" id="A0A897N358"/>
<organism evidence="1 2">
    <name type="scientific">Halapricum desulfuricans</name>
    <dbReference type="NCBI Taxonomy" id="2841257"/>
    <lineage>
        <taxon>Archaea</taxon>
        <taxon>Methanobacteriati</taxon>
        <taxon>Methanobacteriota</taxon>
        <taxon>Stenosarchaea group</taxon>
        <taxon>Halobacteria</taxon>
        <taxon>Halobacteriales</taxon>
        <taxon>Haloarculaceae</taxon>
        <taxon>Halapricum</taxon>
    </lineage>
</organism>
<protein>
    <recommendedName>
        <fullName evidence="3">Beta-galactosidase C-terminal domain-containing protein</fullName>
    </recommendedName>
</protein>
<dbReference type="RefSeq" id="WP_229113578.1">
    <property type="nucleotide sequence ID" value="NZ_CP064787.1"/>
</dbReference>
<name>A0A897N358_9EURY</name>
<dbReference type="Proteomes" id="UP000663525">
    <property type="component" value="Chromosome"/>
</dbReference>
<sequence>MLVVLNFERDAATVPLPDGTTDPLTDIDASEGDGVRVEHAVVLRADEADL</sequence>
<dbReference type="EMBL" id="CP064787">
    <property type="protein sequence ID" value="QSG07117.1"/>
    <property type="molecule type" value="Genomic_DNA"/>
</dbReference>
<dbReference type="GeneID" id="68856336"/>
<proteinExistence type="predicted"/>